<dbReference type="InterPro" id="IPR033708">
    <property type="entry name" value="Anticodon_Ile_BEm"/>
</dbReference>
<name>A0A5C5FTB5_9BASI</name>
<dbReference type="InterPro" id="IPR002300">
    <property type="entry name" value="aa-tRNA-synth_Ia"/>
</dbReference>
<protein>
    <recommendedName>
        <fullName evidence="2">isoleucine--tRNA ligase</fullName>
        <ecNumber evidence="2">6.1.1.5</ecNumber>
    </recommendedName>
    <alternativeName>
        <fullName evidence="8">Isoleucyl-tRNA synthetase</fullName>
    </alternativeName>
</protein>
<dbReference type="InterPro" id="IPR009080">
    <property type="entry name" value="tRNAsynth_Ia_anticodon-bd"/>
</dbReference>
<dbReference type="InterPro" id="IPR013155">
    <property type="entry name" value="M/V/L/I-tRNA-synth_anticd-bd"/>
</dbReference>
<evidence type="ECO:0000256" key="10">
    <source>
        <dbReference type="SAM" id="MobiDB-lite"/>
    </source>
</evidence>
<evidence type="ECO:0000313" key="14">
    <source>
        <dbReference type="Proteomes" id="UP000311382"/>
    </source>
</evidence>
<dbReference type="SUPFAM" id="SSF47323">
    <property type="entry name" value="Anticodon-binding domain of a subclass of class I aminoacyl-tRNA synthetases"/>
    <property type="match status" value="1"/>
</dbReference>
<dbReference type="Gene3D" id="1.10.730.20">
    <property type="match status" value="1"/>
</dbReference>
<dbReference type="InterPro" id="IPR001412">
    <property type="entry name" value="aa-tRNA-synth_I_CS"/>
</dbReference>
<evidence type="ECO:0000256" key="9">
    <source>
        <dbReference type="RuleBase" id="RU363035"/>
    </source>
</evidence>
<dbReference type="GO" id="GO:0000049">
    <property type="term" value="F:tRNA binding"/>
    <property type="evidence" value="ECO:0007669"/>
    <property type="project" value="InterPro"/>
</dbReference>
<dbReference type="PRINTS" id="PR00984">
    <property type="entry name" value="TRNASYNTHILE"/>
</dbReference>
<dbReference type="InterPro" id="IPR023585">
    <property type="entry name" value="Ile-tRNA-ligase_type1"/>
</dbReference>
<feature type="region of interest" description="Disordered" evidence="10">
    <location>
        <begin position="31"/>
        <end position="58"/>
    </location>
</feature>
<dbReference type="InterPro" id="IPR009008">
    <property type="entry name" value="Val/Leu/Ile-tRNA-synth_edit"/>
</dbReference>
<sequence length="1087" mass="119953">MLAQRLPSRRTCTSHLRPWVLSPASCPAARSFSSTPLRPAAPAPAPAPAKAKGKGKRAKDPLEHFYSESLNLPRTAFPLRAEAAKRDKLFWDRTTDELYQWQAKQKDRPLFVLHDGPPYANGHLHCGHALNKITKDLINRSKLIQGYRVHYVPGFDTHGLPLELKALAALKKPASALSPQEIRAAARAEAEKGIEIQKGEFRTFGVMGEWDKPYRTMDWAYEKRQLEVVRDMVYKGLIVTHHRPTLYSPSSRTALAEAELEYREDHVSRSVYVSFPVAELGSSLERELEVAGVALAEGDTVGLAVWTTTAWTIPSNVAIAVSESLEYTLVRPASSPSSLLVVASDRLSFLSELLSTPLEPLARFPGSSLLSTTYTDPLSSPAPSPSRSVAPAFRPLIPASYVTSTTGTGLVHTAPAHGLEDWDAWRAYRSSRGLPPAETLCAVDAAGRLDDTLFGMVESGVAERLRGKDVLKEGTGEVIEVLRERGRLLREVEVQHKFPYDWRTKKPVIFRASSQWFANLDPVKSSAIDALSRVNFFPSRGARTLEMYVQGRSEWCISRQRAWGVPIPVVYSSSSDPPAAGAGAGGKEVPLLTPANVDHIVRVLEQNGGTDHWWDGEADEFVLPEERERAAAEGRTHWRKGTDTMDVWFDSGCSWTLLREEGLIRSDEAGPLADVYFEGSDQHRGWFQSSLLTKVSSAGEGETPQAPYRDVVTHGMVLDDKGRKMSKSLGNIVSPSVVIQGGKDKKREPAYGTDLLRVWVASVDSSRDVLIGPGILAQTFEGLRKIRNTARFLLGNLGDQPREKFEAEDLGLIERYILHELYELDQTAREAFSTYQFNKAYQALSAFSNSTLSSFYFDVTKDTLYASSLSSLARRHIIATLHTVYDTYVSVLAPMAPLLAEEIHHFRQGASADPLEGDKGKASVFERVWPNKVWHNPQVKADMEELLAVRAEVNGLLEQARNDNRHIGSSSEAVVEVTKPSRILRDNRDLLKTLFIVSDVSLAGATTSSVGAPAWQYSTTLAGTDTTLTIRPSPLAKCPRCWQHSLPPVREPTPPEQGAAQRVCDRCADVLAERELVPPGLEAPLGV</sequence>
<dbReference type="InterPro" id="IPR050081">
    <property type="entry name" value="Ile-tRNA_ligase"/>
</dbReference>
<feature type="domain" description="Methionyl/Valyl/Leucyl/Isoleucyl-tRNA synthetase anticodon-binding" evidence="12">
    <location>
        <begin position="814"/>
        <end position="965"/>
    </location>
</feature>
<dbReference type="Pfam" id="PF00133">
    <property type="entry name" value="tRNA-synt_1"/>
    <property type="match status" value="1"/>
</dbReference>
<evidence type="ECO:0000256" key="4">
    <source>
        <dbReference type="ARBA" id="ARBA00022741"/>
    </source>
</evidence>
<organism evidence="13 14">
    <name type="scientific">Rhodotorula diobovata</name>
    <dbReference type="NCBI Taxonomy" id="5288"/>
    <lineage>
        <taxon>Eukaryota</taxon>
        <taxon>Fungi</taxon>
        <taxon>Dikarya</taxon>
        <taxon>Basidiomycota</taxon>
        <taxon>Pucciniomycotina</taxon>
        <taxon>Microbotryomycetes</taxon>
        <taxon>Sporidiobolales</taxon>
        <taxon>Sporidiobolaceae</taxon>
        <taxon>Rhodotorula</taxon>
    </lineage>
</organism>
<evidence type="ECO:0000256" key="3">
    <source>
        <dbReference type="ARBA" id="ARBA00022598"/>
    </source>
</evidence>
<dbReference type="InterPro" id="IPR014729">
    <property type="entry name" value="Rossmann-like_a/b/a_fold"/>
</dbReference>
<evidence type="ECO:0000259" key="11">
    <source>
        <dbReference type="Pfam" id="PF00133"/>
    </source>
</evidence>
<evidence type="ECO:0000256" key="7">
    <source>
        <dbReference type="ARBA" id="ARBA00023146"/>
    </source>
</evidence>
<dbReference type="CDD" id="cd07960">
    <property type="entry name" value="Anticodon_Ia_Ile_BEm"/>
    <property type="match status" value="1"/>
</dbReference>
<dbReference type="PROSITE" id="PS00178">
    <property type="entry name" value="AA_TRNA_LIGASE_I"/>
    <property type="match status" value="1"/>
</dbReference>
<feature type="domain" description="Aminoacyl-tRNA synthetase class Ia" evidence="11">
    <location>
        <begin position="95"/>
        <end position="769"/>
    </location>
</feature>
<dbReference type="AlphaFoldDB" id="A0A5C5FTB5"/>
<dbReference type="STRING" id="5288.A0A5C5FTB5"/>
<dbReference type="Gene3D" id="3.40.50.620">
    <property type="entry name" value="HUPs"/>
    <property type="match status" value="2"/>
</dbReference>
<dbReference type="GO" id="GO:0005524">
    <property type="term" value="F:ATP binding"/>
    <property type="evidence" value="ECO:0007669"/>
    <property type="project" value="UniProtKB-KW"/>
</dbReference>
<dbReference type="InterPro" id="IPR002301">
    <property type="entry name" value="Ile-tRNA-ligase"/>
</dbReference>
<dbReference type="HAMAP" id="MF_02002">
    <property type="entry name" value="Ile_tRNA_synth_type1"/>
    <property type="match status" value="1"/>
</dbReference>
<dbReference type="OrthoDB" id="10264412at2759"/>
<keyword evidence="6 9" id="KW-0648">Protein biosynthesis</keyword>
<evidence type="ECO:0000256" key="8">
    <source>
        <dbReference type="ARBA" id="ARBA00032665"/>
    </source>
</evidence>
<dbReference type="SUPFAM" id="SSF52374">
    <property type="entry name" value="Nucleotidylyl transferase"/>
    <property type="match status" value="1"/>
</dbReference>
<evidence type="ECO:0000259" key="12">
    <source>
        <dbReference type="Pfam" id="PF08264"/>
    </source>
</evidence>
<keyword evidence="3 9" id="KW-0436">Ligase</keyword>
<keyword evidence="7 9" id="KW-0030">Aminoacyl-tRNA synthetase</keyword>
<dbReference type="Pfam" id="PF08264">
    <property type="entry name" value="Anticodon_1"/>
    <property type="match status" value="1"/>
</dbReference>
<dbReference type="NCBIfam" id="TIGR00392">
    <property type="entry name" value="ileS"/>
    <property type="match status" value="1"/>
</dbReference>
<evidence type="ECO:0000313" key="13">
    <source>
        <dbReference type="EMBL" id="TNY19875.1"/>
    </source>
</evidence>
<comment type="similarity">
    <text evidence="1 9">Belongs to the class-I aminoacyl-tRNA synthetase family.</text>
</comment>
<evidence type="ECO:0000256" key="6">
    <source>
        <dbReference type="ARBA" id="ARBA00022917"/>
    </source>
</evidence>
<keyword evidence="5 9" id="KW-0067">ATP-binding</keyword>
<dbReference type="GO" id="GO:0006428">
    <property type="term" value="P:isoleucyl-tRNA aminoacylation"/>
    <property type="evidence" value="ECO:0007669"/>
    <property type="project" value="InterPro"/>
</dbReference>
<dbReference type="GO" id="GO:0004822">
    <property type="term" value="F:isoleucine-tRNA ligase activity"/>
    <property type="evidence" value="ECO:0007669"/>
    <property type="project" value="UniProtKB-EC"/>
</dbReference>
<reference evidence="13 14" key="1">
    <citation type="submission" date="2019-03" db="EMBL/GenBank/DDBJ databases">
        <title>Rhodosporidium diobovatum UCD-FST 08-225 genome sequencing, assembly, and annotation.</title>
        <authorList>
            <person name="Fakankun I.U."/>
            <person name="Fristensky B."/>
            <person name="Levin D.B."/>
        </authorList>
    </citation>
    <scope>NUCLEOTIDE SEQUENCE [LARGE SCALE GENOMIC DNA]</scope>
    <source>
        <strain evidence="13 14">UCD-FST 08-225</strain>
    </source>
</reference>
<gene>
    <name evidence="13" type="ORF">DMC30DRAFT_353268</name>
</gene>
<dbReference type="EC" id="6.1.1.5" evidence="2"/>
<dbReference type="SUPFAM" id="SSF50677">
    <property type="entry name" value="ValRS/IleRS/LeuRS editing domain"/>
    <property type="match status" value="1"/>
</dbReference>
<evidence type="ECO:0000256" key="2">
    <source>
        <dbReference type="ARBA" id="ARBA00013165"/>
    </source>
</evidence>
<evidence type="ECO:0000256" key="1">
    <source>
        <dbReference type="ARBA" id="ARBA00005594"/>
    </source>
</evidence>
<dbReference type="PANTHER" id="PTHR42765">
    <property type="entry name" value="SOLEUCYL-TRNA SYNTHETASE"/>
    <property type="match status" value="1"/>
</dbReference>
<evidence type="ECO:0000256" key="5">
    <source>
        <dbReference type="ARBA" id="ARBA00022840"/>
    </source>
</evidence>
<keyword evidence="4 9" id="KW-0547">Nucleotide-binding</keyword>
<dbReference type="Proteomes" id="UP000311382">
    <property type="component" value="Unassembled WGS sequence"/>
</dbReference>
<dbReference type="Gene3D" id="3.90.740.10">
    <property type="entry name" value="Valyl/Leucyl/Isoleucyl-tRNA synthetase, editing domain"/>
    <property type="match status" value="1"/>
</dbReference>
<dbReference type="EMBL" id="SOZI01000082">
    <property type="protein sequence ID" value="TNY19875.1"/>
    <property type="molecule type" value="Genomic_DNA"/>
</dbReference>
<comment type="caution">
    <text evidence="13">The sequence shown here is derived from an EMBL/GenBank/DDBJ whole genome shotgun (WGS) entry which is preliminary data.</text>
</comment>
<accession>A0A5C5FTB5</accession>
<proteinExistence type="inferred from homology"/>
<dbReference type="GO" id="GO:0002161">
    <property type="term" value="F:aminoacyl-tRNA deacylase activity"/>
    <property type="evidence" value="ECO:0007669"/>
    <property type="project" value="InterPro"/>
</dbReference>
<dbReference type="GO" id="GO:0032543">
    <property type="term" value="P:mitochondrial translation"/>
    <property type="evidence" value="ECO:0007669"/>
    <property type="project" value="TreeGrafter"/>
</dbReference>
<keyword evidence="14" id="KW-1185">Reference proteome</keyword>
<dbReference type="GO" id="GO:0005739">
    <property type="term" value="C:mitochondrion"/>
    <property type="evidence" value="ECO:0007669"/>
    <property type="project" value="TreeGrafter"/>
</dbReference>
<dbReference type="PANTHER" id="PTHR42765:SF1">
    <property type="entry name" value="ISOLEUCINE--TRNA LIGASE, MITOCHONDRIAL"/>
    <property type="match status" value="1"/>
</dbReference>